<dbReference type="RefSeq" id="WP_104752251.1">
    <property type="nucleotide sequence ID" value="NZ_FZMF01000018.1"/>
</dbReference>
<evidence type="ECO:0000313" key="1">
    <source>
        <dbReference type="EMBL" id="MFC3848506.1"/>
    </source>
</evidence>
<dbReference type="EMBL" id="JBHRZO010000059">
    <property type="protein sequence ID" value="MFC3848506.1"/>
    <property type="molecule type" value="Genomic_DNA"/>
</dbReference>
<reference evidence="3" key="3">
    <citation type="journal article" date="2019" name="Int. J. Syst. Evol. Microbiol.">
        <title>The Global Catalogue of Microorganisms (GCM) 10K type strain sequencing project: providing services to taxonomists for standard genome sequencing and annotation.</title>
        <authorList>
            <consortium name="The Broad Institute Genomics Platform"/>
            <consortium name="The Broad Institute Genome Sequencing Center for Infectious Disease"/>
            <person name="Wu L."/>
            <person name="Ma J."/>
        </authorList>
    </citation>
    <scope>NUCLEOTIDE SEQUENCE [LARGE SCALE GENOMIC DNA]</scope>
    <source>
        <strain evidence="3">CCUG 53816</strain>
    </source>
</reference>
<evidence type="ECO:0000313" key="2">
    <source>
        <dbReference type="EMBL" id="SFZ71390.1"/>
    </source>
</evidence>
<protein>
    <submittedName>
        <fullName evidence="2">OMP475</fullName>
    </submittedName>
    <submittedName>
        <fullName evidence="1">Plasmid mobilization relaxosome protein MobC</fullName>
    </submittedName>
</protein>
<reference evidence="1" key="4">
    <citation type="submission" date="2024-09" db="EMBL/GenBank/DDBJ databases">
        <authorList>
            <person name="Sun Q."/>
            <person name="Mori K."/>
        </authorList>
    </citation>
    <scope>NUCLEOTIDE SEQUENCE</scope>
    <source>
        <strain evidence="1">CCUG 53816</strain>
    </source>
</reference>
<dbReference type="EMBL" id="LT633189">
    <property type="protein sequence ID" value="SFZ71390.1"/>
    <property type="molecule type" value="Genomic_DNA"/>
</dbReference>
<sequence>MRLKNPNAHRKSKLKSGGKRMVFILDAKSAAALKELSHKHKISMTKIIETMILEQKPFCQQNKWLLKTIALMQEHKNLYTSLNTTFSNLNQIARHLNIYALTGETINDALLAQTQAQVQHCAKQLELLKLLVLKNIILLSHKNKIQKKKQ</sequence>
<dbReference type="AlphaFoldDB" id="A0A1M4NHH3"/>
<organism evidence="2">
    <name type="scientific">Helicobacter baculiformis</name>
    <dbReference type="NCBI Taxonomy" id="427351"/>
    <lineage>
        <taxon>Bacteria</taxon>
        <taxon>Pseudomonadati</taxon>
        <taxon>Campylobacterota</taxon>
        <taxon>Epsilonproteobacteria</taxon>
        <taxon>Campylobacterales</taxon>
        <taxon>Helicobacteraceae</taxon>
        <taxon>Helicobacter</taxon>
    </lineage>
</organism>
<proteinExistence type="predicted"/>
<evidence type="ECO:0000313" key="3">
    <source>
        <dbReference type="Proteomes" id="UP001595783"/>
    </source>
</evidence>
<name>A0A1M4NHH3_9HELI</name>
<gene>
    <name evidence="2" type="primary">omp475</name>
    <name evidence="1" type="ORF">ACFOPX_08295</name>
</gene>
<accession>A0A1M4NHH3</accession>
<dbReference type="OrthoDB" id="5330006at2"/>
<reference evidence="2" key="2">
    <citation type="submission" date="2016-10" db="EMBL/GenBank/DDBJ databases">
        <title>Proteomic and phylogenetic analysis of the outer membrane protein repertoire of gastric Helicobacter species.</title>
        <authorList>
            <person name="Joosten M."/>
        </authorList>
    </citation>
    <scope>NUCLEOTIDE SEQUENCE</scope>
    <source>
        <strain evidence="2">HbacM50</strain>
    </source>
</reference>
<keyword evidence="3" id="KW-1185">Reference proteome</keyword>
<reference evidence="1" key="1">
    <citation type="journal article" date="2014" name="Int. J. Syst. Evol. Microbiol.">
        <title>Complete genome of a new Firmicutes species belonging to the dominant human colonic microbiota ('Ruminococcus bicirculans') reveals two chromosomes and a selective capacity to utilize plant glucans.</title>
        <authorList>
            <consortium name="NISC Comparative Sequencing Program"/>
            <person name="Wegmann U."/>
            <person name="Louis P."/>
            <person name="Goesmann A."/>
            <person name="Henrissat B."/>
            <person name="Duncan S.H."/>
            <person name="Flint H.J."/>
        </authorList>
    </citation>
    <scope>NUCLEOTIDE SEQUENCE</scope>
    <source>
        <strain evidence="1">CCUG 53816</strain>
    </source>
</reference>
<dbReference type="Proteomes" id="UP001595783">
    <property type="component" value="Unassembled WGS sequence"/>
</dbReference>